<evidence type="ECO:0000256" key="3">
    <source>
        <dbReference type="ARBA" id="ARBA00023163"/>
    </source>
</evidence>
<comment type="caution">
    <text evidence="5">The sequence shown here is derived from an EMBL/GenBank/DDBJ whole genome shotgun (WGS) entry which is preliminary data.</text>
</comment>
<evidence type="ECO:0000256" key="1">
    <source>
        <dbReference type="ARBA" id="ARBA00023015"/>
    </source>
</evidence>
<evidence type="ECO:0000256" key="2">
    <source>
        <dbReference type="ARBA" id="ARBA00023125"/>
    </source>
</evidence>
<organism evidence="5 8">
    <name type="scientific">Eisenbergiella tayi</name>
    <dbReference type="NCBI Taxonomy" id="1432052"/>
    <lineage>
        <taxon>Bacteria</taxon>
        <taxon>Bacillati</taxon>
        <taxon>Bacillota</taxon>
        <taxon>Clostridia</taxon>
        <taxon>Lachnospirales</taxon>
        <taxon>Lachnospiraceae</taxon>
        <taxon>Eisenbergiella</taxon>
    </lineage>
</organism>
<evidence type="ECO:0000313" key="5">
    <source>
        <dbReference type="EMBL" id="ODM06296.1"/>
    </source>
</evidence>
<dbReference type="InterPro" id="IPR010982">
    <property type="entry name" value="Lambda_DNA-bd_dom_sf"/>
</dbReference>
<evidence type="ECO:0000313" key="6">
    <source>
        <dbReference type="EMBL" id="ODR52227.1"/>
    </source>
</evidence>
<dbReference type="GO" id="GO:0000976">
    <property type="term" value="F:transcription cis-regulatory region binding"/>
    <property type="evidence" value="ECO:0007669"/>
    <property type="project" value="TreeGrafter"/>
</dbReference>
<sequence length="329" mass="37012">MASIRDVAQKAGVAISTVSKVLNQYPNVSEETKAKVNEAIRELNFTPNTIASALSSKQAGRVALLLNLNTQTQAIDEIDMQYISGAINKAQEMKLDVITVFFSMIKDRDVYGIVNYLKAQSIEGIIIYGMSREDKILHKLIEEQHFRIVVVDAPFVNPNTSSVQIDHEKAQYDVAKKTILENKGNKILYIAGKKNGFVTKDRLDGMKRLAEEEKLSLLVRQGDFSEKKARQLAFQYARSRDIVVCASDLMAIGAMRALQEMDIFRPVCGFDGITLMGYAGKQMNTVRQDFYRISAEAMEEMARLLEGGEGREILLDYSIIRMQYLDIIC</sequence>
<keyword evidence="3" id="KW-0804">Transcription</keyword>
<keyword evidence="10" id="KW-1185">Reference proteome</keyword>
<gene>
    <name evidence="5" type="primary">ccpA_6</name>
    <name evidence="6" type="ORF">BEI59_12060</name>
    <name evidence="5" type="ORF">BEI61_02186</name>
    <name evidence="7" type="ORF">BEI63_17755</name>
</gene>
<dbReference type="PATRIC" id="fig|1432052.4.peg.2444"/>
<dbReference type="SUPFAM" id="SSF53822">
    <property type="entry name" value="Periplasmic binding protein-like I"/>
    <property type="match status" value="1"/>
</dbReference>
<dbReference type="OrthoDB" id="9789891at2"/>
<dbReference type="GO" id="GO:0003700">
    <property type="term" value="F:DNA-binding transcription factor activity"/>
    <property type="evidence" value="ECO:0007669"/>
    <property type="project" value="TreeGrafter"/>
</dbReference>
<accession>A0A1E3ADK6</accession>
<evidence type="ECO:0000313" key="10">
    <source>
        <dbReference type="Proteomes" id="UP000094869"/>
    </source>
</evidence>
<dbReference type="Gene3D" id="1.10.260.40">
    <property type="entry name" value="lambda repressor-like DNA-binding domains"/>
    <property type="match status" value="1"/>
</dbReference>
<dbReference type="AlphaFoldDB" id="A0A1E3ADK6"/>
<evidence type="ECO:0000313" key="7">
    <source>
        <dbReference type="EMBL" id="ODR54768.1"/>
    </source>
</evidence>
<dbReference type="InterPro" id="IPR025997">
    <property type="entry name" value="SBP_2_dom"/>
</dbReference>
<dbReference type="RefSeq" id="WP_044963398.1">
    <property type="nucleotide sequence ID" value="NZ_DAWDRA010000081.1"/>
</dbReference>
<reference evidence="7 10" key="2">
    <citation type="submission" date="2016-08" db="EMBL/GenBank/DDBJ databases">
        <title>Characterization of Isolates of Eisenbergiella tayi Derived from Blood Cultures, Using Whole Genome Sequencing.</title>
        <authorList>
            <person name="Bernier A.-M."/>
            <person name="Burdz T."/>
            <person name="Wiebe D."/>
            <person name="Bernard K."/>
        </authorList>
    </citation>
    <scope>NUCLEOTIDE SEQUENCE [LARGE SCALE GENOMIC DNA]</scope>
    <source>
        <strain evidence="7 10">NML120146</strain>
    </source>
</reference>
<proteinExistence type="predicted"/>
<evidence type="ECO:0000313" key="9">
    <source>
        <dbReference type="Proteomes" id="UP000094271"/>
    </source>
</evidence>
<evidence type="ECO:0000313" key="8">
    <source>
        <dbReference type="Proteomes" id="UP000094067"/>
    </source>
</evidence>
<dbReference type="Proteomes" id="UP000094271">
    <property type="component" value="Unassembled WGS sequence"/>
</dbReference>
<dbReference type="InterPro" id="IPR028082">
    <property type="entry name" value="Peripla_BP_I"/>
</dbReference>
<keyword evidence="1" id="KW-0805">Transcription regulation</keyword>
<dbReference type="PANTHER" id="PTHR30146:SF109">
    <property type="entry name" value="HTH-TYPE TRANSCRIPTIONAL REGULATOR GALS"/>
    <property type="match status" value="1"/>
</dbReference>
<protein>
    <submittedName>
        <fullName evidence="5">Catabolite control protein A</fullName>
    </submittedName>
    <submittedName>
        <fullName evidence="6">LacI family transcriptional regulator</fullName>
    </submittedName>
</protein>
<reference evidence="5 8" key="1">
    <citation type="submission" date="2016-07" db="EMBL/GenBank/DDBJ databases">
        <title>Characterization of isolates of Eisenbergiella tayi derived from blood cultures, using whole genome sequencing.</title>
        <authorList>
            <person name="Burdz T."/>
            <person name="Wiebe D."/>
            <person name="Huynh C."/>
            <person name="Bernard K."/>
        </authorList>
    </citation>
    <scope>NUCLEOTIDE SEQUENCE [LARGE SCALE GENOMIC DNA]</scope>
    <source>
        <strain evidence="5 8">NML 110608</strain>
    </source>
</reference>
<dbReference type="Proteomes" id="UP000094869">
    <property type="component" value="Unassembled WGS sequence"/>
</dbReference>
<dbReference type="CDD" id="cd01392">
    <property type="entry name" value="HTH_LacI"/>
    <property type="match status" value="1"/>
</dbReference>
<dbReference type="Proteomes" id="UP000094067">
    <property type="component" value="Unassembled WGS sequence"/>
</dbReference>
<dbReference type="InterPro" id="IPR000843">
    <property type="entry name" value="HTH_LacI"/>
</dbReference>
<feature type="domain" description="HTH lacI-type" evidence="4">
    <location>
        <begin position="2"/>
        <end position="56"/>
    </location>
</feature>
<dbReference type="PROSITE" id="PS50932">
    <property type="entry name" value="HTH_LACI_2"/>
    <property type="match status" value="1"/>
</dbReference>
<dbReference type="PRINTS" id="PR00036">
    <property type="entry name" value="HTHLACI"/>
</dbReference>
<dbReference type="PANTHER" id="PTHR30146">
    <property type="entry name" value="LACI-RELATED TRANSCRIPTIONAL REPRESSOR"/>
    <property type="match status" value="1"/>
</dbReference>
<dbReference type="EMBL" id="MEHA01000007">
    <property type="protein sequence ID" value="ODR52227.1"/>
    <property type="molecule type" value="Genomic_DNA"/>
</dbReference>
<dbReference type="SUPFAM" id="SSF47413">
    <property type="entry name" value="lambda repressor-like DNA-binding domains"/>
    <property type="match status" value="1"/>
</dbReference>
<evidence type="ECO:0000259" key="4">
    <source>
        <dbReference type="PROSITE" id="PS50932"/>
    </source>
</evidence>
<dbReference type="EMBL" id="MEHD01000025">
    <property type="protein sequence ID" value="ODR54768.1"/>
    <property type="molecule type" value="Genomic_DNA"/>
</dbReference>
<dbReference type="Pfam" id="PF00356">
    <property type="entry name" value="LacI"/>
    <property type="match status" value="1"/>
</dbReference>
<dbReference type="Gene3D" id="3.40.50.2300">
    <property type="match status" value="2"/>
</dbReference>
<reference evidence="6 9" key="3">
    <citation type="submission" date="2016-08" db="EMBL/GenBank/DDBJ databases">
        <authorList>
            <person name="Seilhamer J.J."/>
        </authorList>
    </citation>
    <scope>NUCLEOTIDE SEQUENCE [LARGE SCALE GENOMIC DNA]</scope>
    <source>
        <strain evidence="6 9">NML150140-1</strain>
    </source>
</reference>
<dbReference type="Pfam" id="PF13407">
    <property type="entry name" value="Peripla_BP_4"/>
    <property type="match status" value="1"/>
</dbReference>
<name>A0A1E3ADK6_9FIRM</name>
<dbReference type="EMBL" id="MCGH01000002">
    <property type="protein sequence ID" value="ODM06296.1"/>
    <property type="molecule type" value="Genomic_DNA"/>
</dbReference>
<dbReference type="SMART" id="SM00354">
    <property type="entry name" value="HTH_LACI"/>
    <property type="match status" value="1"/>
</dbReference>
<dbReference type="CDD" id="cd06267">
    <property type="entry name" value="PBP1_LacI_sugar_binding-like"/>
    <property type="match status" value="1"/>
</dbReference>
<keyword evidence="2" id="KW-0238">DNA-binding</keyword>